<comment type="function">
    <text evidence="1">General (non sugar-specific) component of the phosphoenolpyruvate-dependent sugar phosphotransferase system (sugar PTS). This major carbohydrate active-transport system catalyzes the phosphorylation of incoming sugar substrates concomitantly with their translocation across the cell membrane. The phosphoryl group from phosphoenolpyruvate (PEP) is transferred to the phosphoryl carrier protein HPr by enzyme I. Phospho-HPr then transfers it to the PTS EIIA domain.</text>
</comment>
<evidence type="ECO:0000313" key="8">
    <source>
        <dbReference type="Proteomes" id="UP000290365"/>
    </source>
</evidence>
<dbReference type="PROSITE" id="PS51350">
    <property type="entry name" value="PTS_HPR_DOM"/>
    <property type="match status" value="1"/>
</dbReference>
<dbReference type="CDD" id="cd00367">
    <property type="entry name" value="PTS-HPr_like"/>
    <property type="match status" value="1"/>
</dbReference>
<dbReference type="GO" id="GO:0009401">
    <property type="term" value="P:phosphoenolpyruvate-dependent sugar phosphotransferase system"/>
    <property type="evidence" value="ECO:0007669"/>
    <property type="project" value="UniProtKB-KW"/>
</dbReference>
<dbReference type="PROSITE" id="PS00369">
    <property type="entry name" value="PTS_HPR_HIS"/>
    <property type="match status" value="1"/>
</dbReference>
<dbReference type="GO" id="GO:0005737">
    <property type="term" value="C:cytoplasm"/>
    <property type="evidence" value="ECO:0007669"/>
    <property type="project" value="UniProtKB-SubCell"/>
</dbReference>
<evidence type="ECO:0000256" key="1">
    <source>
        <dbReference type="ARBA" id="ARBA00003681"/>
    </source>
</evidence>
<name>A0A4V0Z0M5_KTERU</name>
<dbReference type="SUPFAM" id="SSF55594">
    <property type="entry name" value="HPr-like"/>
    <property type="match status" value="1"/>
</dbReference>
<sequence length="86" mass="9109">MVHNKVGLHARPAAVFVKTAASFSSEISVENLSKGNGPVNAKSILRLLAAAVQTNDRIKITATGDDEKTAVDTLCQLVNTNFGEQD</sequence>
<dbReference type="PANTHER" id="PTHR33705:SF2">
    <property type="entry name" value="PHOSPHOCARRIER PROTEIN NPR"/>
    <property type="match status" value="1"/>
</dbReference>
<comment type="subcellular location">
    <subcellularLocation>
        <location evidence="2">Cytoplasm</location>
    </subcellularLocation>
</comment>
<evidence type="ECO:0000259" key="6">
    <source>
        <dbReference type="PROSITE" id="PS51350"/>
    </source>
</evidence>
<protein>
    <recommendedName>
        <fullName evidence="3">Phosphocarrier protein HPr</fullName>
    </recommendedName>
</protein>
<keyword evidence="8" id="KW-1185">Reference proteome</keyword>
<proteinExistence type="predicted"/>
<dbReference type="OrthoDB" id="9809047at2"/>
<reference evidence="7 8" key="1">
    <citation type="submission" date="2019-01" db="EMBL/GenBank/DDBJ databases">
        <title>Ktedonosporobacter rubrisoli SCAWS-G2.</title>
        <authorList>
            <person name="Huang Y."/>
            <person name="Yan B."/>
        </authorList>
    </citation>
    <scope>NUCLEOTIDE SEQUENCE [LARGE SCALE GENOMIC DNA]</scope>
    <source>
        <strain evidence="7 8">SCAWS-G2</strain>
    </source>
</reference>
<evidence type="ECO:0000256" key="5">
    <source>
        <dbReference type="ARBA" id="ARBA00022683"/>
    </source>
</evidence>
<dbReference type="Gene3D" id="3.30.1340.10">
    <property type="entry name" value="HPr-like"/>
    <property type="match status" value="1"/>
</dbReference>
<keyword evidence="4" id="KW-0963">Cytoplasm</keyword>
<dbReference type="Proteomes" id="UP000290365">
    <property type="component" value="Chromosome"/>
</dbReference>
<gene>
    <name evidence="7" type="ORF">EPA93_41225</name>
</gene>
<dbReference type="AlphaFoldDB" id="A0A4V0Z0M5"/>
<evidence type="ECO:0000313" key="7">
    <source>
        <dbReference type="EMBL" id="QBD83741.1"/>
    </source>
</evidence>
<dbReference type="KEGG" id="kbs:EPA93_41225"/>
<dbReference type="PRINTS" id="PR00107">
    <property type="entry name" value="PHOSPHOCPHPR"/>
</dbReference>
<organism evidence="7 8">
    <name type="scientific">Ktedonosporobacter rubrisoli</name>
    <dbReference type="NCBI Taxonomy" id="2509675"/>
    <lineage>
        <taxon>Bacteria</taxon>
        <taxon>Bacillati</taxon>
        <taxon>Chloroflexota</taxon>
        <taxon>Ktedonobacteria</taxon>
        <taxon>Ktedonobacterales</taxon>
        <taxon>Ktedonosporobacteraceae</taxon>
        <taxon>Ktedonosporobacter</taxon>
    </lineage>
</organism>
<evidence type="ECO:0000256" key="2">
    <source>
        <dbReference type="ARBA" id="ARBA00004496"/>
    </source>
</evidence>
<dbReference type="InterPro" id="IPR035895">
    <property type="entry name" value="HPr-like_sf"/>
</dbReference>
<evidence type="ECO:0000256" key="3">
    <source>
        <dbReference type="ARBA" id="ARBA00020422"/>
    </source>
</evidence>
<dbReference type="NCBIfam" id="TIGR01003">
    <property type="entry name" value="PTS_HPr_family"/>
    <property type="match status" value="1"/>
</dbReference>
<accession>A0A4V0Z0M5</accession>
<keyword evidence="5" id="KW-0598">Phosphotransferase system</keyword>
<feature type="domain" description="HPr" evidence="6">
    <location>
        <begin position="1"/>
        <end position="85"/>
    </location>
</feature>
<dbReference type="InterPro" id="IPR000032">
    <property type="entry name" value="HPr-like"/>
</dbReference>
<dbReference type="InterPro" id="IPR001020">
    <property type="entry name" value="PTS_HPr_His_P_site"/>
</dbReference>
<dbReference type="Pfam" id="PF00381">
    <property type="entry name" value="PTS-HPr"/>
    <property type="match status" value="1"/>
</dbReference>
<dbReference type="InterPro" id="IPR050399">
    <property type="entry name" value="HPr"/>
</dbReference>
<evidence type="ECO:0000256" key="4">
    <source>
        <dbReference type="ARBA" id="ARBA00022490"/>
    </source>
</evidence>
<dbReference type="EMBL" id="CP035758">
    <property type="protein sequence ID" value="QBD83741.1"/>
    <property type="molecule type" value="Genomic_DNA"/>
</dbReference>
<dbReference type="PANTHER" id="PTHR33705">
    <property type="entry name" value="PHOSPHOCARRIER PROTEIN HPR"/>
    <property type="match status" value="1"/>
</dbReference>